<proteinExistence type="predicted"/>
<dbReference type="Proteomes" id="UP000297244">
    <property type="component" value="Unassembled WGS sequence"/>
</dbReference>
<keyword evidence="4" id="KW-1185">Reference proteome</keyword>
<dbReference type="SUPFAM" id="SSF53955">
    <property type="entry name" value="Lysozyme-like"/>
    <property type="match status" value="1"/>
</dbReference>
<feature type="compositionally biased region" description="Pro residues" evidence="1">
    <location>
        <begin position="27"/>
        <end position="41"/>
    </location>
</feature>
<protein>
    <submittedName>
        <fullName evidence="3">Lytic transglycosylase domain-containing protein</fullName>
    </submittedName>
</protein>
<evidence type="ECO:0000313" key="4">
    <source>
        <dbReference type="Proteomes" id="UP000297244"/>
    </source>
</evidence>
<dbReference type="Gene3D" id="1.10.530.10">
    <property type="match status" value="1"/>
</dbReference>
<sequence length="234" mass="25254">MRTGGANWGVLALGAVAAWLLVRPRPASQPAPNPSPTPSPTPTTCQYQPGSGLSKSYQELIYRIHERIREVRPNLGTCIPSAGTPCTMVLASVLATSTNYGIPPDIATALAWQESGFGLYLETDRIRAALAKGRCTAAAGTEIGPLQVKPAAFCQVNQDPQKLLGMDMTGRIWYAVGAGLAYLEWLRGQFPGASWYELLQAYNVGPTAFRQGKRNPKYACAVINRANLYTELKV</sequence>
<gene>
    <name evidence="3" type="ORF">E0489_11620</name>
</gene>
<dbReference type="InterPro" id="IPR008258">
    <property type="entry name" value="Transglycosylase_SLT_dom_1"/>
</dbReference>
<dbReference type="InterPro" id="IPR023346">
    <property type="entry name" value="Lysozyme-like_dom_sf"/>
</dbReference>
<feature type="domain" description="Transglycosylase SLT" evidence="2">
    <location>
        <begin position="96"/>
        <end position="216"/>
    </location>
</feature>
<dbReference type="Pfam" id="PF01464">
    <property type="entry name" value="SLT"/>
    <property type="match status" value="1"/>
</dbReference>
<organism evidence="3 4">
    <name type="scientific">Thermus tengchongensis</name>
    <dbReference type="NCBI Taxonomy" id="1214928"/>
    <lineage>
        <taxon>Bacteria</taxon>
        <taxon>Thermotogati</taxon>
        <taxon>Deinococcota</taxon>
        <taxon>Deinococci</taxon>
        <taxon>Thermales</taxon>
        <taxon>Thermaceae</taxon>
        <taxon>Thermus</taxon>
    </lineage>
</organism>
<accession>A0ABY2K3P2</accession>
<reference evidence="3 4" key="1">
    <citation type="submission" date="2019-03" db="EMBL/GenBank/DDBJ databases">
        <title>Thermus tengchongensis species for the arsenic transformation mechanism.</title>
        <authorList>
            <person name="Yuan G.C."/>
        </authorList>
    </citation>
    <scope>NUCLEOTIDE SEQUENCE [LARGE SCALE GENOMIC DNA]</scope>
    <source>
        <strain evidence="3 4">15Y</strain>
    </source>
</reference>
<evidence type="ECO:0000256" key="1">
    <source>
        <dbReference type="SAM" id="MobiDB-lite"/>
    </source>
</evidence>
<dbReference type="EMBL" id="SKBL01000028">
    <property type="protein sequence ID" value="TFU14666.1"/>
    <property type="molecule type" value="Genomic_DNA"/>
</dbReference>
<name>A0ABY2K3P2_9DEIN</name>
<evidence type="ECO:0000313" key="3">
    <source>
        <dbReference type="EMBL" id="TFU14666.1"/>
    </source>
</evidence>
<evidence type="ECO:0000259" key="2">
    <source>
        <dbReference type="Pfam" id="PF01464"/>
    </source>
</evidence>
<comment type="caution">
    <text evidence="3">The sequence shown here is derived from an EMBL/GenBank/DDBJ whole genome shotgun (WGS) entry which is preliminary data.</text>
</comment>
<feature type="region of interest" description="Disordered" evidence="1">
    <location>
        <begin position="26"/>
        <end position="50"/>
    </location>
</feature>